<evidence type="ECO:0000256" key="4">
    <source>
        <dbReference type="PIRSR" id="PIRSR602401-1"/>
    </source>
</evidence>
<dbReference type="InterPro" id="IPR017972">
    <property type="entry name" value="Cyt_P450_CS"/>
</dbReference>
<evidence type="ECO:0000313" key="7">
    <source>
        <dbReference type="EMBL" id="KAK6543420.1"/>
    </source>
</evidence>
<keyword evidence="5" id="KW-0503">Monooxygenase</keyword>
<evidence type="ECO:0000256" key="1">
    <source>
        <dbReference type="ARBA" id="ARBA00001971"/>
    </source>
</evidence>
<dbReference type="EMBL" id="JAVHJO010000001">
    <property type="protein sequence ID" value="KAK6543420.1"/>
    <property type="molecule type" value="Genomic_DNA"/>
</dbReference>
<dbReference type="SUPFAM" id="SSF48264">
    <property type="entry name" value="Cytochrome P450"/>
    <property type="match status" value="1"/>
</dbReference>
<reference evidence="7 8" key="1">
    <citation type="submission" date="2019-10" db="EMBL/GenBank/DDBJ databases">
        <authorList>
            <person name="Palmer J.M."/>
        </authorList>
    </citation>
    <scope>NUCLEOTIDE SEQUENCE [LARGE SCALE GENOMIC DNA]</scope>
    <source>
        <strain evidence="7 8">TWF694</strain>
    </source>
</reference>
<protein>
    <recommendedName>
        <fullName evidence="9">Cytochrome P450</fullName>
    </recommendedName>
</protein>
<keyword evidence="3 4" id="KW-0408">Iron</keyword>
<sequence length="540" mass="61965">MKLVAELHSLFDRAAQHVDGALLASIAKYSVVVLAYYLIGIAVYRVWFHPLSKIPGPKLAAATWLVEFYYNGIHKGVYYKKIEQWHKVYGPVIRITPHEIHVNDPDTYSHLYKTNAKVTKDPLYYQRFAGDINVLFFAKDTATHRSRRDPLNNYFSKKSVTDFEAVIVKHIDRLCYHLQRHAETAPVGAGQKPIDLHYRIRCVVLDIFSDYAFGKSFSFQDSSNLGKDFFDMIRVHMASLWLFRMMTPAMVYRITHLPPFIALKLDPSASTYVKLKQDSKAAIQKIRDNPNANDLRKENRTVFYDMLHPTDDDGNPIPAKSLDDLSDEAYGLTVASSDTTGNGVHATLLGILSNPEVHQKLKGELKRAFPTVQEKMTWTKLEKIPYMVACIKEGLRISAGVMGRMPRIIEEPNFQVLGYHIPPGFSVTTSNYMMLRHEAIYENPHDYDPSRWLDENGNLHTHLDKYFVPFGKDSRHCIGMYLAQSELYLCVAHLIRRFDLQIAEDSHHQSVRDLDYIDCFVSLAKDVDKWSLKVFVTPTD</sequence>
<dbReference type="Pfam" id="PF00067">
    <property type="entry name" value="p450"/>
    <property type="match status" value="1"/>
</dbReference>
<dbReference type="InterPro" id="IPR050121">
    <property type="entry name" value="Cytochrome_P450_monoxygenase"/>
</dbReference>
<keyword evidence="2 4" id="KW-0479">Metal-binding</keyword>
<dbReference type="InterPro" id="IPR036396">
    <property type="entry name" value="Cyt_P450_sf"/>
</dbReference>
<evidence type="ECO:0000256" key="6">
    <source>
        <dbReference type="SAM" id="Phobius"/>
    </source>
</evidence>
<dbReference type="GO" id="GO:0004497">
    <property type="term" value="F:monooxygenase activity"/>
    <property type="evidence" value="ECO:0007669"/>
    <property type="project" value="UniProtKB-KW"/>
</dbReference>
<keyword evidence="6" id="KW-0812">Transmembrane</keyword>
<dbReference type="InterPro" id="IPR001128">
    <property type="entry name" value="Cyt_P450"/>
</dbReference>
<evidence type="ECO:0000313" key="8">
    <source>
        <dbReference type="Proteomes" id="UP001365542"/>
    </source>
</evidence>
<comment type="caution">
    <text evidence="7">The sequence shown here is derived from an EMBL/GenBank/DDBJ whole genome shotgun (WGS) entry which is preliminary data.</text>
</comment>
<keyword evidence="6" id="KW-1133">Transmembrane helix</keyword>
<dbReference type="PROSITE" id="PS00086">
    <property type="entry name" value="CYTOCHROME_P450"/>
    <property type="match status" value="1"/>
</dbReference>
<keyword evidence="8" id="KW-1185">Reference proteome</keyword>
<name>A0AAV9XNP8_9PEZI</name>
<evidence type="ECO:0000256" key="3">
    <source>
        <dbReference type="ARBA" id="ARBA00023004"/>
    </source>
</evidence>
<keyword evidence="4 5" id="KW-0349">Heme</keyword>
<dbReference type="AlphaFoldDB" id="A0AAV9XNP8"/>
<keyword evidence="5" id="KW-0560">Oxidoreductase</keyword>
<dbReference type="GO" id="GO:0016705">
    <property type="term" value="F:oxidoreductase activity, acting on paired donors, with incorporation or reduction of molecular oxygen"/>
    <property type="evidence" value="ECO:0007669"/>
    <property type="project" value="InterPro"/>
</dbReference>
<evidence type="ECO:0000256" key="2">
    <source>
        <dbReference type="ARBA" id="ARBA00022723"/>
    </source>
</evidence>
<dbReference type="PANTHER" id="PTHR24305">
    <property type="entry name" value="CYTOCHROME P450"/>
    <property type="match status" value="1"/>
</dbReference>
<comment type="similarity">
    <text evidence="5">Belongs to the cytochrome P450 family.</text>
</comment>
<evidence type="ECO:0008006" key="9">
    <source>
        <dbReference type="Google" id="ProtNLM"/>
    </source>
</evidence>
<organism evidence="7 8">
    <name type="scientific">Orbilia ellipsospora</name>
    <dbReference type="NCBI Taxonomy" id="2528407"/>
    <lineage>
        <taxon>Eukaryota</taxon>
        <taxon>Fungi</taxon>
        <taxon>Dikarya</taxon>
        <taxon>Ascomycota</taxon>
        <taxon>Pezizomycotina</taxon>
        <taxon>Orbiliomycetes</taxon>
        <taxon>Orbiliales</taxon>
        <taxon>Orbiliaceae</taxon>
        <taxon>Orbilia</taxon>
    </lineage>
</organism>
<accession>A0AAV9XNP8</accession>
<dbReference type="Gene3D" id="1.10.630.10">
    <property type="entry name" value="Cytochrome P450"/>
    <property type="match status" value="1"/>
</dbReference>
<dbReference type="Proteomes" id="UP001365542">
    <property type="component" value="Unassembled WGS sequence"/>
</dbReference>
<dbReference type="GO" id="GO:0005506">
    <property type="term" value="F:iron ion binding"/>
    <property type="evidence" value="ECO:0007669"/>
    <property type="project" value="InterPro"/>
</dbReference>
<dbReference type="PANTHER" id="PTHR24305:SF152">
    <property type="entry name" value="P450, PUTATIVE (EUROFUNG)-RELATED"/>
    <property type="match status" value="1"/>
</dbReference>
<gene>
    <name evidence="7" type="ORF">TWF694_000167</name>
</gene>
<dbReference type="PRINTS" id="PR00463">
    <property type="entry name" value="EP450I"/>
</dbReference>
<evidence type="ECO:0000256" key="5">
    <source>
        <dbReference type="RuleBase" id="RU000461"/>
    </source>
</evidence>
<feature type="transmembrane region" description="Helical" evidence="6">
    <location>
        <begin position="21"/>
        <end position="47"/>
    </location>
</feature>
<comment type="cofactor">
    <cofactor evidence="1 4">
        <name>heme</name>
        <dbReference type="ChEBI" id="CHEBI:30413"/>
    </cofactor>
</comment>
<proteinExistence type="inferred from homology"/>
<dbReference type="CDD" id="cd11062">
    <property type="entry name" value="CYP58-like"/>
    <property type="match status" value="1"/>
</dbReference>
<feature type="binding site" description="axial binding residue" evidence="4">
    <location>
        <position position="477"/>
    </location>
    <ligand>
        <name>heme</name>
        <dbReference type="ChEBI" id="CHEBI:30413"/>
    </ligand>
    <ligandPart>
        <name>Fe</name>
        <dbReference type="ChEBI" id="CHEBI:18248"/>
    </ligandPart>
</feature>
<dbReference type="GO" id="GO:0020037">
    <property type="term" value="F:heme binding"/>
    <property type="evidence" value="ECO:0007669"/>
    <property type="project" value="InterPro"/>
</dbReference>
<dbReference type="InterPro" id="IPR002401">
    <property type="entry name" value="Cyt_P450_E_grp-I"/>
</dbReference>
<keyword evidence="6" id="KW-0472">Membrane</keyword>